<dbReference type="RefSeq" id="WP_129191764.1">
    <property type="nucleotide sequence ID" value="NZ_CP035491.1"/>
</dbReference>
<reference evidence="2 3" key="1">
    <citation type="submission" date="2019-01" db="EMBL/GenBank/DDBJ databases">
        <title>Genome sequencing of strain FW100M-8.</title>
        <authorList>
            <person name="Heo J."/>
            <person name="Kim S.-J."/>
            <person name="Kim J.-S."/>
            <person name="Hong S.-B."/>
            <person name="Kwon S.-W."/>
        </authorList>
    </citation>
    <scope>NUCLEOTIDE SEQUENCE [LARGE SCALE GENOMIC DNA]</scope>
    <source>
        <strain evidence="2 3">FW100M-8</strain>
    </source>
</reference>
<evidence type="ECO:0000256" key="1">
    <source>
        <dbReference type="SAM" id="SignalP"/>
    </source>
</evidence>
<gene>
    <name evidence="2" type="ORF">ET445_13670</name>
</gene>
<protein>
    <submittedName>
        <fullName evidence="2">Uncharacterized protein</fullName>
    </submittedName>
</protein>
<dbReference type="KEGG" id="agf:ET445_13670"/>
<organism evidence="2 3">
    <name type="scientific">Agromyces protaetiae</name>
    <dbReference type="NCBI Taxonomy" id="2509455"/>
    <lineage>
        <taxon>Bacteria</taxon>
        <taxon>Bacillati</taxon>
        <taxon>Actinomycetota</taxon>
        <taxon>Actinomycetes</taxon>
        <taxon>Micrococcales</taxon>
        <taxon>Microbacteriaceae</taxon>
        <taxon>Agromyces</taxon>
    </lineage>
</organism>
<sequence>MITSALAVSLALTTSALAPTALVPAASVVSEAPALSIGIERTDDAPGMLVSKRFIVENSTTQPLRLNAIEFSKVGDRFEGRPDVGAVLMPGGQHSFEVQNVLSGDNTPTVWYGFCTPDASICDPSGRVVGATLTYTYNRQTDIKCLVTTAPIDCAAWKYNDENLLNGPTRGVTFRNR</sequence>
<dbReference type="EMBL" id="CP035491">
    <property type="protein sequence ID" value="QAY74217.1"/>
    <property type="molecule type" value="Genomic_DNA"/>
</dbReference>
<evidence type="ECO:0000313" key="3">
    <source>
        <dbReference type="Proteomes" id="UP000291259"/>
    </source>
</evidence>
<dbReference type="Proteomes" id="UP000291259">
    <property type="component" value="Chromosome"/>
</dbReference>
<keyword evidence="1" id="KW-0732">Signal</keyword>
<proteinExistence type="predicted"/>
<evidence type="ECO:0000313" key="2">
    <source>
        <dbReference type="EMBL" id="QAY74217.1"/>
    </source>
</evidence>
<dbReference type="AlphaFoldDB" id="A0A4P6FJR4"/>
<accession>A0A4P6FJR4</accession>
<keyword evidence="3" id="KW-1185">Reference proteome</keyword>
<feature type="chain" id="PRO_5038728717" evidence="1">
    <location>
        <begin position="19"/>
        <end position="177"/>
    </location>
</feature>
<name>A0A4P6FJR4_9MICO</name>
<feature type="signal peptide" evidence="1">
    <location>
        <begin position="1"/>
        <end position="18"/>
    </location>
</feature>